<keyword evidence="18" id="KW-1185">Reference proteome</keyword>
<evidence type="ECO:0000256" key="2">
    <source>
        <dbReference type="ARBA" id="ARBA00022741"/>
    </source>
</evidence>
<dbReference type="GO" id="GO:0003677">
    <property type="term" value="F:DNA binding"/>
    <property type="evidence" value="ECO:0007669"/>
    <property type="project" value="UniProtKB-KW"/>
</dbReference>
<evidence type="ECO:0000256" key="1">
    <source>
        <dbReference type="ARBA" id="ARBA00022722"/>
    </source>
</evidence>
<evidence type="ECO:0000256" key="8">
    <source>
        <dbReference type="ARBA" id="ARBA00023125"/>
    </source>
</evidence>
<dbReference type="STRING" id="690850.Desaf_3200"/>
<gene>
    <name evidence="17" type="ORF">Desaf_3200</name>
</gene>
<keyword evidence="6" id="KW-0269">Exonuclease</keyword>
<evidence type="ECO:0000259" key="16">
    <source>
        <dbReference type="PROSITE" id="PS51217"/>
    </source>
</evidence>
<dbReference type="GO" id="GO:0043138">
    <property type="term" value="F:3'-5' DNA helicase activity"/>
    <property type="evidence" value="ECO:0007669"/>
    <property type="project" value="UniProtKB-EC"/>
</dbReference>
<dbReference type="PROSITE" id="PS51198">
    <property type="entry name" value="UVRD_HELICASE_ATP_BIND"/>
    <property type="match status" value="1"/>
</dbReference>
<evidence type="ECO:0000256" key="14">
    <source>
        <dbReference type="PROSITE-ProRule" id="PRU00560"/>
    </source>
</evidence>
<dbReference type="InterPro" id="IPR000212">
    <property type="entry name" value="DNA_helicase_UvrD/REP"/>
</dbReference>
<feature type="domain" description="UvrD-like helicase C-terminal" evidence="16">
    <location>
        <begin position="487"/>
        <end position="751"/>
    </location>
</feature>
<dbReference type="PANTHER" id="PTHR11070">
    <property type="entry name" value="UVRD / RECB / PCRA DNA HELICASE FAMILY MEMBER"/>
    <property type="match status" value="1"/>
</dbReference>
<dbReference type="PROSITE" id="PS51217">
    <property type="entry name" value="UVRD_HELICASE_CTER"/>
    <property type="match status" value="1"/>
</dbReference>
<dbReference type="Proteomes" id="UP000007844">
    <property type="component" value="Chromosome"/>
</dbReference>
<keyword evidence="7 14" id="KW-0067">ATP-binding</keyword>
<dbReference type="Pfam" id="PF00580">
    <property type="entry name" value="UvrD-helicase"/>
    <property type="match status" value="1"/>
</dbReference>
<keyword evidence="10" id="KW-0413">Isomerase</keyword>
<dbReference type="Gene3D" id="1.10.486.10">
    <property type="entry name" value="PCRA, domain 4"/>
    <property type="match status" value="1"/>
</dbReference>
<dbReference type="EC" id="5.6.2.4" evidence="12"/>
<evidence type="ECO:0000259" key="15">
    <source>
        <dbReference type="PROSITE" id="PS51198"/>
    </source>
</evidence>
<sequence length="1073" mass="119964">MGGPRFIQIRASAGSGKTFALTRRFLELLRASRPFMPPSACGAEDPDGFAWPEIMAVTFTNKAATEMKERVVAALKGRALGLDSPTAQAWSPELAALFLERILRHYHLLNIRTIDSLLSRLVQMFALDLGLPPDFEAVFDDEELFGPLYDALLAAARDPSRPEAALLERSMDSLLHLERVNGFWLQERLRDRLKDVFTHVLRSPCKPLSDATELSALLADYHAEFTRVAAEVDAALAADDIKLLANFRKYLDHCLLSKPEDEPKDSVYAAKESIVACLPKACQGLAMAEHEQVYARFREQAEAYRTMWTALTGAGRLAPFLDLAHLLLGRLADQERELGLVLASAWPLLASRLLGHDGGVPEAFCRLGVTLRHLLMDEFQDTSRDQWRAVLPLAQECLSRGGSLLYVGDVKQAIYGWRGGEARLFEEVGSDVALMAIAGLEQEELVYNWRSRRQVVEFNNAFFGLLESSDNARAVAEVLLPDSAPEDAKALLAEDLWRSFAMCRQQVPAKNHDATGLVRVRTVAASSTDELETETHGLLTSLIEDLRERGRDWAEIAILVRSNAQAALVAGWLLEEGTPVITENSLELASHPLVRQLVAFLAFLDYPLDGLAFWQCLQGEELFLDACGRSRQEFADWLAGQDTSSVAWRFRRDFPDLWEAWFAPFLSRAGLMSPYDLVMRALDIFGVLRRRPEDEPFAQRFLEVLHRAEERGFRSLSTFLDFWRRKGGEERLPMPEHVDAVRILTIHKSKGLEFPVAIVPFHHWPAGPDHSLAQVGDPAAGASLLVPMRKELGPQYWQRQCQGLLEQVNLLYVAWTRASEELHAFVPPEGLTRATLVTALDLMLGLAGRSEEDALMQVGQPPRRMRQEEVAPLAKLHSAQAAQAETTPANTETLVRWLPRLKVYRHFSADTQYGFTQSERGNVFHAALEYLVWLGADGDICGEAMESAVAKALSLYPLSKDLREQAADELRQGLGWFLGLPQAAHWLRNGRPETSLLNEDGKVLRADLLVELDNELHVIDFKTGMPASDHREQVLGYMRLVARADGRPVRGYLAYLDRRELQEVIPGTGGMAA</sequence>
<accession>F3Z3F3</accession>
<keyword evidence="3" id="KW-0227">DNA damage</keyword>
<evidence type="ECO:0000256" key="10">
    <source>
        <dbReference type="ARBA" id="ARBA00023235"/>
    </source>
</evidence>
<dbReference type="SUPFAM" id="SSF52540">
    <property type="entry name" value="P-loop containing nucleoside triphosphate hydrolases"/>
    <property type="match status" value="1"/>
</dbReference>
<keyword evidence="8" id="KW-0238">DNA-binding</keyword>
<dbReference type="PANTHER" id="PTHR11070:SF67">
    <property type="entry name" value="DNA 3'-5' HELICASE"/>
    <property type="match status" value="1"/>
</dbReference>
<dbReference type="InterPro" id="IPR014016">
    <property type="entry name" value="UvrD-like_ATP-bd"/>
</dbReference>
<dbReference type="InterPro" id="IPR011604">
    <property type="entry name" value="PDDEXK-like_dom_sf"/>
</dbReference>
<dbReference type="KEGG" id="daf:Desaf_3200"/>
<feature type="domain" description="UvrD-like helicase ATP-binding" evidence="15">
    <location>
        <begin position="1"/>
        <end position="452"/>
    </location>
</feature>
<keyword evidence="1" id="KW-0540">Nuclease</keyword>
<keyword evidence="4 14" id="KW-0378">Hydrolase</keyword>
<dbReference type="eggNOG" id="COG1074">
    <property type="taxonomic scope" value="Bacteria"/>
</dbReference>
<protein>
    <recommendedName>
        <fullName evidence="12">DNA 3'-5' helicase</fullName>
        <ecNumber evidence="12">5.6.2.4</ecNumber>
    </recommendedName>
</protein>
<evidence type="ECO:0000256" key="5">
    <source>
        <dbReference type="ARBA" id="ARBA00022806"/>
    </source>
</evidence>
<evidence type="ECO:0000256" key="7">
    <source>
        <dbReference type="ARBA" id="ARBA00022840"/>
    </source>
</evidence>
<dbReference type="InterPro" id="IPR014017">
    <property type="entry name" value="DNA_helicase_UvrD-like_C"/>
</dbReference>
<feature type="binding site" evidence="14">
    <location>
        <begin position="11"/>
        <end position="18"/>
    </location>
    <ligand>
        <name>ATP</name>
        <dbReference type="ChEBI" id="CHEBI:30616"/>
    </ligand>
</feature>
<dbReference type="EMBL" id="CP003221">
    <property type="protein sequence ID" value="EGJ51493.1"/>
    <property type="molecule type" value="Genomic_DNA"/>
</dbReference>
<dbReference type="GO" id="GO:0000725">
    <property type="term" value="P:recombinational repair"/>
    <property type="evidence" value="ECO:0007669"/>
    <property type="project" value="TreeGrafter"/>
</dbReference>
<comment type="catalytic activity">
    <reaction evidence="13">
        <text>ATP + H2O = ADP + phosphate + H(+)</text>
        <dbReference type="Rhea" id="RHEA:13065"/>
        <dbReference type="ChEBI" id="CHEBI:15377"/>
        <dbReference type="ChEBI" id="CHEBI:15378"/>
        <dbReference type="ChEBI" id="CHEBI:30616"/>
        <dbReference type="ChEBI" id="CHEBI:43474"/>
        <dbReference type="ChEBI" id="CHEBI:456216"/>
        <dbReference type="EC" id="5.6.2.4"/>
    </reaction>
</comment>
<dbReference type="AlphaFoldDB" id="F3Z3F3"/>
<evidence type="ECO:0000256" key="11">
    <source>
        <dbReference type="ARBA" id="ARBA00034617"/>
    </source>
</evidence>
<dbReference type="RefSeq" id="WP_014261127.1">
    <property type="nucleotide sequence ID" value="NC_016629.1"/>
</dbReference>
<keyword evidence="5 14" id="KW-0347">Helicase</keyword>
<dbReference type="InterPro" id="IPR027417">
    <property type="entry name" value="P-loop_NTPase"/>
</dbReference>
<dbReference type="Gene3D" id="3.90.320.10">
    <property type="match status" value="1"/>
</dbReference>
<evidence type="ECO:0000256" key="12">
    <source>
        <dbReference type="ARBA" id="ARBA00034808"/>
    </source>
</evidence>
<dbReference type="GO" id="GO:0005829">
    <property type="term" value="C:cytosol"/>
    <property type="evidence" value="ECO:0007669"/>
    <property type="project" value="TreeGrafter"/>
</dbReference>
<dbReference type="HOGENOM" id="CLU_010638_0_0_7"/>
<comment type="catalytic activity">
    <reaction evidence="11">
        <text>Couples ATP hydrolysis with the unwinding of duplex DNA by translocating in the 3'-5' direction.</text>
        <dbReference type="EC" id="5.6.2.4"/>
    </reaction>
</comment>
<organism evidence="17 18">
    <name type="scientific">Desulfocurvibacter africanus subsp. africanus str. Walvis Bay</name>
    <dbReference type="NCBI Taxonomy" id="690850"/>
    <lineage>
        <taxon>Bacteria</taxon>
        <taxon>Pseudomonadati</taxon>
        <taxon>Thermodesulfobacteriota</taxon>
        <taxon>Desulfovibrionia</taxon>
        <taxon>Desulfovibrionales</taxon>
        <taxon>Desulfovibrionaceae</taxon>
        <taxon>Desulfocurvibacter</taxon>
    </lineage>
</organism>
<dbReference type="GO" id="GO:0004527">
    <property type="term" value="F:exonuclease activity"/>
    <property type="evidence" value="ECO:0007669"/>
    <property type="project" value="UniProtKB-KW"/>
</dbReference>
<dbReference type="Pfam" id="PF13361">
    <property type="entry name" value="UvrD_C"/>
    <property type="match status" value="1"/>
</dbReference>
<proteinExistence type="predicted"/>
<evidence type="ECO:0000256" key="4">
    <source>
        <dbReference type="ARBA" id="ARBA00022801"/>
    </source>
</evidence>
<evidence type="ECO:0000256" key="13">
    <source>
        <dbReference type="ARBA" id="ARBA00048988"/>
    </source>
</evidence>
<name>F3Z3F3_DESAF</name>
<evidence type="ECO:0000256" key="9">
    <source>
        <dbReference type="ARBA" id="ARBA00023204"/>
    </source>
</evidence>
<evidence type="ECO:0000256" key="6">
    <source>
        <dbReference type="ARBA" id="ARBA00022839"/>
    </source>
</evidence>
<evidence type="ECO:0000256" key="3">
    <source>
        <dbReference type="ARBA" id="ARBA00022763"/>
    </source>
</evidence>
<keyword evidence="9" id="KW-0234">DNA repair</keyword>
<evidence type="ECO:0000313" key="18">
    <source>
        <dbReference type="Proteomes" id="UP000007844"/>
    </source>
</evidence>
<evidence type="ECO:0000313" key="17">
    <source>
        <dbReference type="EMBL" id="EGJ51493.1"/>
    </source>
</evidence>
<reference evidence="17 18" key="1">
    <citation type="journal article" date="2011" name="J. Bacteriol.">
        <title>Genome sequence of the mercury-methylating and pleomorphic Desulfovibrio africanus Strain Walvis Bay.</title>
        <authorList>
            <person name="Brown S.D."/>
            <person name="Wall J.D."/>
            <person name="Kucken A.M."/>
            <person name="Gilmour C.C."/>
            <person name="Podar M."/>
            <person name="Brandt C.C."/>
            <person name="Teshima H."/>
            <person name="Detter J.C."/>
            <person name="Han C.S."/>
            <person name="Land M.L."/>
            <person name="Lucas S."/>
            <person name="Han J."/>
            <person name="Pennacchio L."/>
            <person name="Nolan M."/>
            <person name="Pitluck S."/>
            <person name="Woyke T."/>
            <person name="Goodwin L."/>
            <person name="Palumbo A.V."/>
            <person name="Elias D.A."/>
        </authorList>
    </citation>
    <scope>NUCLEOTIDE SEQUENCE [LARGE SCALE GENOMIC DNA]</scope>
    <source>
        <strain evidence="17 18">Walvis Bay</strain>
    </source>
</reference>
<keyword evidence="2 14" id="KW-0547">Nucleotide-binding</keyword>
<dbReference type="GO" id="GO:0005524">
    <property type="term" value="F:ATP binding"/>
    <property type="evidence" value="ECO:0007669"/>
    <property type="project" value="UniProtKB-UniRule"/>
</dbReference>
<dbReference type="Gene3D" id="3.40.50.300">
    <property type="entry name" value="P-loop containing nucleotide triphosphate hydrolases"/>
    <property type="match status" value="4"/>
</dbReference>